<feature type="transmembrane region" description="Helical" evidence="9">
    <location>
        <begin position="286"/>
        <end position="311"/>
    </location>
</feature>
<dbReference type="AlphaFoldDB" id="A0A7M7N022"/>
<dbReference type="Pfam" id="PF00474">
    <property type="entry name" value="SSF"/>
    <property type="match status" value="1"/>
</dbReference>
<evidence type="ECO:0000313" key="11">
    <source>
        <dbReference type="Proteomes" id="UP000007110"/>
    </source>
</evidence>
<dbReference type="PANTHER" id="PTHR46154:SF4">
    <property type="entry name" value="UREA ACTIVE TRANSPORTER"/>
    <property type="match status" value="1"/>
</dbReference>
<dbReference type="InterPro" id="IPR001734">
    <property type="entry name" value="Na/solute_symporter"/>
</dbReference>
<reference evidence="11" key="1">
    <citation type="submission" date="2015-02" db="EMBL/GenBank/DDBJ databases">
        <title>Genome sequencing for Strongylocentrotus purpuratus.</title>
        <authorList>
            <person name="Murali S."/>
            <person name="Liu Y."/>
            <person name="Vee V."/>
            <person name="English A."/>
            <person name="Wang M."/>
            <person name="Skinner E."/>
            <person name="Han Y."/>
            <person name="Muzny D.M."/>
            <person name="Worley K.C."/>
            <person name="Gibbs R.A."/>
        </authorList>
    </citation>
    <scope>NUCLEOTIDE SEQUENCE</scope>
</reference>
<dbReference type="RefSeq" id="XP_030829061.1">
    <property type="nucleotide sequence ID" value="XM_030973201.1"/>
</dbReference>
<dbReference type="PROSITE" id="PS50283">
    <property type="entry name" value="NA_SOLUT_SYMP_3"/>
    <property type="match status" value="1"/>
</dbReference>
<dbReference type="Proteomes" id="UP000007110">
    <property type="component" value="Unassembled WGS sequence"/>
</dbReference>
<feature type="transmembrane region" description="Helical" evidence="9">
    <location>
        <begin position="231"/>
        <end position="252"/>
    </location>
</feature>
<dbReference type="CDD" id="cd11476">
    <property type="entry name" value="SLC5sbd_DUR3"/>
    <property type="match status" value="1"/>
</dbReference>
<feature type="compositionally biased region" description="Basic and acidic residues" evidence="8">
    <location>
        <begin position="758"/>
        <end position="767"/>
    </location>
</feature>
<evidence type="ECO:0000256" key="4">
    <source>
        <dbReference type="ARBA" id="ARBA00022692"/>
    </source>
</evidence>
<evidence type="ECO:0000256" key="8">
    <source>
        <dbReference type="SAM" id="MobiDB-lite"/>
    </source>
</evidence>
<dbReference type="InParanoid" id="A0A7M7N022"/>
<comment type="subcellular location">
    <subcellularLocation>
        <location evidence="1">Membrane</location>
        <topology evidence="1">Multi-pass membrane protein</topology>
    </subcellularLocation>
</comment>
<protein>
    <submittedName>
        <fullName evidence="10">Uncharacterized protein</fullName>
    </submittedName>
</protein>
<dbReference type="OrthoDB" id="10049971at2759"/>
<evidence type="ECO:0000256" key="3">
    <source>
        <dbReference type="ARBA" id="ARBA00022448"/>
    </source>
</evidence>
<evidence type="ECO:0000256" key="1">
    <source>
        <dbReference type="ARBA" id="ARBA00004141"/>
    </source>
</evidence>
<evidence type="ECO:0000313" key="10">
    <source>
        <dbReference type="EnsemblMetazoa" id="XP_030829061"/>
    </source>
</evidence>
<keyword evidence="6 9" id="KW-0472">Membrane</keyword>
<feature type="transmembrane region" description="Helical" evidence="9">
    <location>
        <begin position="719"/>
        <end position="741"/>
    </location>
</feature>
<feature type="region of interest" description="Disordered" evidence="8">
    <location>
        <begin position="758"/>
        <end position="795"/>
    </location>
</feature>
<feature type="transmembrane region" description="Helical" evidence="9">
    <location>
        <begin position="89"/>
        <end position="108"/>
    </location>
</feature>
<feature type="transmembrane region" description="Helical" evidence="9">
    <location>
        <begin position="684"/>
        <end position="704"/>
    </location>
</feature>
<feature type="transmembrane region" description="Helical" evidence="9">
    <location>
        <begin position="390"/>
        <end position="420"/>
    </location>
</feature>
<dbReference type="GO" id="GO:0005886">
    <property type="term" value="C:plasma membrane"/>
    <property type="evidence" value="ECO:0000318"/>
    <property type="project" value="GO_Central"/>
</dbReference>
<dbReference type="GeneID" id="574974"/>
<keyword evidence="11" id="KW-1185">Reference proteome</keyword>
<dbReference type="Gene3D" id="1.20.1730.10">
    <property type="entry name" value="Sodium/glucose cotransporter"/>
    <property type="match status" value="1"/>
</dbReference>
<feature type="transmembrane region" description="Helical" evidence="9">
    <location>
        <begin position="529"/>
        <end position="551"/>
    </location>
</feature>
<sequence length="795" mass="87453">MANYCQDFGTVGGLAILFLPSTMATCSDYITLLPSNNTSLTIDSKLSLQSAIIILICFGTFVIVLSYLFNVIRKFVYQDKTMLDFSFDAGGRVSVGLTATTIVSQWTWAATLLQSSTVAANNGISGPFWYAAGATIPLLMFAALSVQMKIRAPGAKTFLQVIQARFGNRTHLVFCAFAIMTNIIVTAMLMMGGCAVLTSLVDGLSLEMAAMCLTVIIWASTGIGGLGATFYLSYFNTTIIFIIMTIFVLITYNNLGSRDTVLGTIGTVYDLLNCTVGPERNQDRSYLTFVSPSGIMFGVINIVGNFGTVFVDQSYWQSSVAAKPREGMWGFLIGGLVWFAIPFTFASTMGLAYLALSADAGMHLLTPDQIAQGLVPPRIAQELMGWSGELLIVILILLAVTTTGSAEVMAITSILVYDCYQIHLKPFRRVADSNGCILCGKSRGRMASLRDQCGCQSMTDCKWCHADDRARIEQTNRALKPSFKCTVHGTYRTYLELLQGKRNWSLVWVSLSFVPLTIIFNYLQVNLNAVYNFMGILIGSSVTPIILSMFWTRLTGMAMMMGATIGMVCGLITWVIAGSILNGQLNFSVFFDSSWESFDANMLIGNCGSILTGALITVVVSLLTNRGVTEEEKHEIWEKTRDIDNPLSPWPHHYVKEFGVPEGKLVYNRPSLLQMLSEFRRANLIAIISGLSFTFILAVLWPVIMSTMGVLNKSEFRSWIYLCETWAILGGAFIIFVPIVTEIREIAMRLKENKDRMMVGPEEERNPPARRVGQPLPQGPNVRRVPTISGDTALS</sequence>
<reference evidence="10" key="2">
    <citation type="submission" date="2021-01" db="UniProtKB">
        <authorList>
            <consortium name="EnsemblMetazoa"/>
        </authorList>
    </citation>
    <scope>IDENTIFICATION</scope>
</reference>
<evidence type="ECO:0000256" key="6">
    <source>
        <dbReference type="ARBA" id="ARBA00023136"/>
    </source>
</evidence>
<comment type="similarity">
    <text evidence="2 7">Belongs to the sodium:solute symporter (SSF) (TC 2.A.21) family.</text>
</comment>
<dbReference type="OMA" id="CKRALKP"/>
<feature type="transmembrane region" description="Helical" evidence="9">
    <location>
        <begin position="504"/>
        <end position="523"/>
    </location>
</feature>
<dbReference type="InterPro" id="IPR038377">
    <property type="entry name" value="Na/Glc_symporter_sf"/>
</dbReference>
<dbReference type="PANTHER" id="PTHR46154">
    <property type="match status" value="1"/>
</dbReference>
<accession>A0A7M7N022</accession>
<keyword evidence="3" id="KW-0813">Transport</keyword>
<keyword evidence="5 9" id="KW-1133">Transmembrane helix</keyword>
<feature type="transmembrane region" description="Helical" evidence="9">
    <location>
        <begin position="603"/>
        <end position="623"/>
    </location>
</feature>
<evidence type="ECO:0000256" key="2">
    <source>
        <dbReference type="ARBA" id="ARBA00006434"/>
    </source>
</evidence>
<dbReference type="GO" id="GO:0015204">
    <property type="term" value="F:urea transmembrane transporter activity"/>
    <property type="evidence" value="ECO:0000318"/>
    <property type="project" value="GO_Central"/>
</dbReference>
<evidence type="ECO:0000256" key="5">
    <source>
        <dbReference type="ARBA" id="ARBA00022989"/>
    </source>
</evidence>
<name>A0A7M7N022_STRPU</name>
<dbReference type="KEGG" id="spu:574974"/>
<evidence type="ECO:0000256" key="9">
    <source>
        <dbReference type="SAM" id="Phobius"/>
    </source>
</evidence>
<dbReference type="InterPro" id="IPR031155">
    <property type="entry name" value="DUR"/>
</dbReference>
<proteinExistence type="inferred from homology"/>
<feature type="transmembrane region" description="Helical" evidence="9">
    <location>
        <begin position="563"/>
        <end position="583"/>
    </location>
</feature>
<evidence type="ECO:0000256" key="7">
    <source>
        <dbReference type="RuleBase" id="RU362091"/>
    </source>
</evidence>
<organism evidence="10 11">
    <name type="scientific">Strongylocentrotus purpuratus</name>
    <name type="common">Purple sea urchin</name>
    <dbReference type="NCBI Taxonomy" id="7668"/>
    <lineage>
        <taxon>Eukaryota</taxon>
        <taxon>Metazoa</taxon>
        <taxon>Echinodermata</taxon>
        <taxon>Eleutherozoa</taxon>
        <taxon>Echinozoa</taxon>
        <taxon>Echinoidea</taxon>
        <taxon>Euechinoidea</taxon>
        <taxon>Echinacea</taxon>
        <taxon>Camarodonta</taxon>
        <taxon>Echinidea</taxon>
        <taxon>Strongylocentrotidae</taxon>
        <taxon>Strongylocentrotus</taxon>
    </lineage>
</organism>
<feature type="transmembrane region" description="Helical" evidence="9">
    <location>
        <begin position="172"/>
        <end position="198"/>
    </location>
</feature>
<feature type="transmembrane region" description="Helical" evidence="9">
    <location>
        <begin position="48"/>
        <end position="69"/>
    </location>
</feature>
<keyword evidence="4 9" id="KW-0812">Transmembrane</keyword>
<feature type="transmembrane region" description="Helical" evidence="9">
    <location>
        <begin position="331"/>
        <end position="356"/>
    </location>
</feature>
<feature type="transmembrane region" description="Helical" evidence="9">
    <location>
        <begin position="204"/>
        <end position="224"/>
    </location>
</feature>
<dbReference type="EnsemblMetazoa" id="XM_030973201">
    <property type="protein sequence ID" value="XP_030829061"/>
    <property type="gene ID" value="LOC574974"/>
</dbReference>
<feature type="transmembrane region" description="Helical" evidence="9">
    <location>
        <begin position="128"/>
        <end position="146"/>
    </location>
</feature>